<keyword evidence="4" id="KW-0472">Membrane</keyword>
<evidence type="ECO:0000256" key="2">
    <source>
        <dbReference type="ARBA" id="ARBA00022553"/>
    </source>
</evidence>
<name>A0A0B6Z229_9EUPU</name>
<proteinExistence type="predicted"/>
<comment type="subcellular location">
    <subcellularLocation>
        <location evidence="1">Endomembrane system</location>
    </subcellularLocation>
</comment>
<reference evidence="5" key="1">
    <citation type="submission" date="2014-12" db="EMBL/GenBank/DDBJ databases">
        <title>Insight into the proteome of Arion vulgaris.</title>
        <authorList>
            <person name="Aradska J."/>
            <person name="Bulat T."/>
            <person name="Smidak R."/>
            <person name="Sarate P."/>
            <person name="Gangsoo J."/>
            <person name="Sialana F."/>
            <person name="Bilban M."/>
            <person name="Lubec G."/>
        </authorList>
    </citation>
    <scope>NUCLEOTIDE SEQUENCE</scope>
    <source>
        <tissue evidence="5">Skin</tissue>
    </source>
</reference>
<sequence length="130" mass="14831">KSQLHNYKALQQDVLSYQRVIESILGKASSLIQASIDSELAEFTSQTELHYKKLCSLAKERVSQYETFVSEHQKYSDLYNSCVEWLNAIREHLTACSDVSGDRHAIQNRLDKIQPAEIEQVDIVTATREG</sequence>
<dbReference type="PANTHER" id="PTHR14514">
    <property type="entry name" value="PKA ANCHORING PROTEIN"/>
    <property type="match status" value="1"/>
</dbReference>
<accession>A0A0B6Z229</accession>
<protein>
    <submittedName>
        <fullName evidence="5">Uncharacterized protein</fullName>
    </submittedName>
</protein>
<gene>
    <name evidence="5" type="primary">ORF43186</name>
</gene>
<keyword evidence="2" id="KW-0597">Phosphoprotein</keyword>
<dbReference type="SUPFAM" id="SSF46966">
    <property type="entry name" value="Spectrin repeat"/>
    <property type="match status" value="1"/>
</dbReference>
<keyword evidence="3" id="KW-0677">Repeat</keyword>
<dbReference type="Gene3D" id="1.20.58.60">
    <property type="match status" value="1"/>
</dbReference>
<dbReference type="AlphaFoldDB" id="A0A0B6Z229"/>
<dbReference type="PANTHER" id="PTHR14514:SF7">
    <property type="entry name" value="KASH DOMAIN-CONTAINING PROTEIN"/>
    <property type="match status" value="1"/>
</dbReference>
<evidence type="ECO:0000256" key="4">
    <source>
        <dbReference type="ARBA" id="ARBA00023136"/>
    </source>
</evidence>
<evidence type="ECO:0000313" key="5">
    <source>
        <dbReference type="EMBL" id="CEK61760.1"/>
    </source>
</evidence>
<dbReference type="EMBL" id="HACG01014895">
    <property type="protein sequence ID" value="CEK61760.1"/>
    <property type="molecule type" value="Transcribed_RNA"/>
</dbReference>
<evidence type="ECO:0000256" key="3">
    <source>
        <dbReference type="ARBA" id="ARBA00022737"/>
    </source>
</evidence>
<organism evidence="5">
    <name type="scientific">Arion vulgaris</name>
    <dbReference type="NCBI Taxonomy" id="1028688"/>
    <lineage>
        <taxon>Eukaryota</taxon>
        <taxon>Metazoa</taxon>
        <taxon>Spiralia</taxon>
        <taxon>Lophotrochozoa</taxon>
        <taxon>Mollusca</taxon>
        <taxon>Gastropoda</taxon>
        <taxon>Heterobranchia</taxon>
        <taxon>Euthyneura</taxon>
        <taxon>Panpulmonata</taxon>
        <taxon>Eupulmonata</taxon>
        <taxon>Stylommatophora</taxon>
        <taxon>Helicina</taxon>
        <taxon>Arionoidea</taxon>
        <taxon>Arionidae</taxon>
        <taxon>Arion</taxon>
    </lineage>
</organism>
<feature type="non-terminal residue" evidence="5">
    <location>
        <position position="1"/>
    </location>
</feature>
<evidence type="ECO:0000256" key="1">
    <source>
        <dbReference type="ARBA" id="ARBA00004308"/>
    </source>
</evidence>
<feature type="non-terminal residue" evidence="5">
    <location>
        <position position="130"/>
    </location>
</feature>